<proteinExistence type="inferred from homology"/>
<dbReference type="InterPro" id="IPR000629">
    <property type="entry name" value="RNA-helicase_DEAD-box_CS"/>
</dbReference>
<dbReference type="GO" id="GO:0003724">
    <property type="term" value="F:RNA helicase activity"/>
    <property type="evidence" value="ECO:0007669"/>
    <property type="project" value="UniProtKB-EC"/>
</dbReference>
<dbReference type="EMBL" id="JAHXZJ010000002">
    <property type="protein sequence ID" value="KAH0564385.1"/>
    <property type="molecule type" value="Genomic_DNA"/>
</dbReference>
<name>A0AAV7J4X8_COTGL</name>
<accession>A0AAV7J4X8</accession>
<dbReference type="Gene3D" id="3.40.50.300">
    <property type="entry name" value="P-loop containing nucleotide triphosphate hydrolases"/>
    <property type="match status" value="2"/>
</dbReference>
<dbReference type="PROSITE" id="PS51192">
    <property type="entry name" value="HELICASE_ATP_BIND_1"/>
    <property type="match status" value="1"/>
</dbReference>
<feature type="domain" description="Helicase ATP-binding" evidence="8">
    <location>
        <begin position="280"/>
        <end position="559"/>
    </location>
</feature>
<keyword evidence="5 6" id="KW-0694">RNA-binding</keyword>
<feature type="region of interest" description="Disordered" evidence="7">
    <location>
        <begin position="456"/>
        <end position="529"/>
    </location>
</feature>
<keyword evidence="2 6" id="KW-0378">Hydrolase</keyword>
<evidence type="ECO:0000256" key="2">
    <source>
        <dbReference type="ARBA" id="ARBA00022801"/>
    </source>
</evidence>
<evidence type="ECO:0000259" key="9">
    <source>
        <dbReference type="PROSITE" id="PS51194"/>
    </source>
</evidence>
<comment type="similarity">
    <text evidence="6">Belongs to the DEAD box helicase family.</text>
</comment>
<feature type="compositionally biased region" description="Polar residues" evidence="7">
    <location>
        <begin position="10"/>
        <end position="19"/>
    </location>
</feature>
<protein>
    <recommendedName>
        <fullName evidence="6">ATP-dependent RNA helicase</fullName>
        <ecNumber evidence="6">3.6.4.13</ecNumber>
    </recommendedName>
</protein>
<keyword evidence="1 6" id="KW-0547">Nucleotide-binding</keyword>
<dbReference type="InterPro" id="IPR027417">
    <property type="entry name" value="P-loop_NTPase"/>
</dbReference>
<evidence type="ECO:0000259" key="8">
    <source>
        <dbReference type="PROSITE" id="PS51192"/>
    </source>
</evidence>
<comment type="catalytic activity">
    <reaction evidence="6">
        <text>ATP + H2O = ADP + phosphate + H(+)</text>
        <dbReference type="Rhea" id="RHEA:13065"/>
        <dbReference type="ChEBI" id="CHEBI:15377"/>
        <dbReference type="ChEBI" id="CHEBI:15378"/>
        <dbReference type="ChEBI" id="CHEBI:30616"/>
        <dbReference type="ChEBI" id="CHEBI:43474"/>
        <dbReference type="ChEBI" id="CHEBI:456216"/>
        <dbReference type="EC" id="3.6.4.13"/>
    </reaction>
</comment>
<feature type="compositionally biased region" description="Acidic residues" evidence="7">
    <location>
        <begin position="465"/>
        <end position="481"/>
    </location>
</feature>
<organism evidence="10 11">
    <name type="scientific">Cotesia glomerata</name>
    <name type="common">Lepidopteran parasitic wasp</name>
    <name type="synonym">Apanteles glomeratus</name>
    <dbReference type="NCBI Taxonomy" id="32391"/>
    <lineage>
        <taxon>Eukaryota</taxon>
        <taxon>Metazoa</taxon>
        <taxon>Ecdysozoa</taxon>
        <taxon>Arthropoda</taxon>
        <taxon>Hexapoda</taxon>
        <taxon>Insecta</taxon>
        <taxon>Pterygota</taxon>
        <taxon>Neoptera</taxon>
        <taxon>Endopterygota</taxon>
        <taxon>Hymenoptera</taxon>
        <taxon>Apocrita</taxon>
        <taxon>Ichneumonoidea</taxon>
        <taxon>Braconidae</taxon>
        <taxon>Microgastrinae</taxon>
        <taxon>Cotesia</taxon>
    </lineage>
</organism>
<evidence type="ECO:0000256" key="3">
    <source>
        <dbReference type="ARBA" id="ARBA00022806"/>
    </source>
</evidence>
<dbReference type="SMART" id="SM00487">
    <property type="entry name" value="DEXDc"/>
    <property type="match status" value="1"/>
</dbReference>
<dbReference type="EC" id="3.6.4.13" evidence="6"/>
<keyword evidence="4 6" id="KW-0067">ATP-binding</keyword>
<dbReference type="InterPro" id="IPR014001">
    <property type="entry name" value="Helicase_ATP-bd"/>
</dbReference>
<sequence>MTLGDMSLMLNISSASSPKTEARKGSNKNTTKKSIEEKKVTNKNEDSKKRVKQKSLAAIVAQNRSRVTKLAATNADSNVKLTGILKNKSKDKEENKSSELITFVKPSSTGLKTILAKPKVDKASKSLADIYNTKSDDKSSKVADTFNKKSKSDSNLLLNSTVTDDSREKKTEELPVKNFTDDRSNFKNKRFGDNSRAKNNNEKKYDKERVYNNKPSGKISSLFGNNPDIPKIGQRLVKPVNEPVFSKVTFAELGIHPHEVSNLEKNMEIFHATIVQQKSIPKILSGKDVLVRSQTGSGKTLAYALPIVESLQKIRPKLSRNDGLKALVVVPTRELALQTYECFIKLIRPFTWIVPGYLVGGEKRKAEKARLRRGCTILVATPGRLLDHIKNTEALRVNDVNCLVLDEADRMLDMGYEKDISEIVSALNVSQSNESSGYDPMKLLRQNSVKKFDDEIEQETAVQCVEEEEEEEEEDEEEEESKEYHSATDSDNDSEDLAVKKQKAKKLNKEKNKSNDSSNEENKSTTASEGRRSIILLSATLTNAVEKLAGLTMTNPVLIDAAADNLKNSTGNMSDINEDLIVPQSVIQSYVVIPPKLKMVTLAAAIIGLCKRAGQHKILVFMATQDMVDYYTNILSSTLTKLDDNDNDDDDDEEDEGMDPLIDVEFFKLHGSMTQKERTEVFKTFRLSRTGVLLSTDVAARGLDLPKVDSVIQYTGPLSARDYVHRIGRTARAGTSGTAIIFLTPPEIEFIRMLESRKIRIKQEDMDEILAKLMGPLSRQHTIQEAATSLQNKFENFLLNDSKLYNAACKAGLQESSPLLPLPGIVWVELIQCDTDCGGFTYSSWVRFYTSYPRDMREIFNRQTLHLGHYAKSFALRDPPQRIGSVNKQIREKNPEKPVHNNRLSNNRPERIRHKQSKEHGLGAGALKRSRMLNVSEYGDGLAPMKKSKK</sequence>
<dbReference type="PANTHER" id="PTHR24031">
    <property type="entry name" value="RNA HELICASE"/>
    <property type="match status" value="1"/>
</dbReference>
<dbReference type="PROSITE" id="PS51194">
    <property type="entry name" value="HELICASE_CTER"/>
    <property type="match status" value="1"/>
</dbReference>
<keyword evidence="3 6" id="KW-0347">Helicase</keyword>
<dbReference type="Proteomes" id="UP000826195">
    <property type="component" value="Unassembled WGS sequence"/>
</dbReference>
<comment type="function">
    <text evidence="6">RNA helicase.</text>
</comment>
<evidence type="ECO:0000256" key="1">
    <source>
        <dbReference type="ARBA" id="ARBA00022741"/>
    </source>
</evidence>
<feature type="domain" description="Helicase C-terminal" evidence="9">
    <location>
        <begin position="585"/>
        <end position="774"/>
    </location>
</feature>
<dbReference type="CDD" id="cd18787">
    <property type="entry name" value="SF2_C_DEAD"/>
    <property type="match status" value="1"/>
</dbReference>
<evidence type="ECO:0000256" key="6">
    <source>
        <dbReference type="RuleBase" id="RU365068"/>
    </source>
</evidence>
<feature type="compositionally biased region" description="Basic and acidic residues" evidence="7">
    <location>
        <begin position="33"/>
        <end position="48"/>
    </location>
</feature>
<dbReference type="PROSITE" id="PS00039">
    <property type="entry name" value="DEAD_ATP_HELICASE"/>
    <property type="match status" value="1"/>
</dbReference>
<reference evidence="10 11" key="1">
    <citation type="journal article" date="2021" name="J. Hered.">
        <title>A chromosome-level genome assembly of the parasitoid wasp, Cotesia glomerata (Hymenoptera: Braconidae).</title>
        <authorList>
            <person name="Pinto B.J."/>
            <person name="Weis J.J."/>
            <person name="Gamble T."/>
            <person name="Ode P.J."/>
            <person name="Paul R."/>
            <person name="Zaspel J.M."/>
        </authorList>
    </citation>
    <scope>NUCLEOTIDE SEQUENCE [LARGE SCALE GENOMIC DNA]</scope>
    <source>
        <strain evidence="10">CgM1</strain>
    </source>
</reference>
<dbReference type="SMART" id="SM00490">
    <property type="entry name" value="HELICc"/>
    <property type="match status" value="1"/>
</dbReference>
<dbReference type="AlphaFoldDB" id="A0AAV7J4X8"/>
<gene>
    <name evidence="10" type="ORF">KQX54_011774</name>
</gene>
<dbReference type="GO" id="GO:0003723">
    <property type="term" value="F:RNA binding"/>
    <property type="evidence" value="ECO:0007669"/>
    <property type="project" value="UniProtKB-UniRule"/>
</dbReference>
<feature type="region of interest" description="Disordered" evidence="7">
    <location>
        <begin position="888"/>
        <end position="928"/>
    </location>
</feature>
<feature type="compositionally biased region" description="Basic and acidic residues" evidence="7">
    <location>
        <begin position="889"/>
        <end position="899"/>
    </location>
</feature>
<feature type="region of interest" description="Disordered" evidence="7">
    <location>
        <begin position="1"/>
        <end position="57"/>
    </location>
</feature>
<dbReference type="SMART" id="SM01178">
    <property type="entry name" value="DUF4217"/>
    <property type="match status" value="1"/>
</dbReference>
<dbReference type="GO" id="GO:0005524">
    <property type="term" value="F:ATP binding"/>
    <property type="evidence" value="ECO:0007669"/>
    <property type="project" value="UniProtKB-UniRule"/>
</dbReference>
<dbReference type="Pfam" id="PF13959">
    <property type="entry name" value="CTE_SPB4"/>
    <property type="match status" value="1"/>
</dbReference>
<dbReference type="CDD" id="cd17949">
    <property type="entry name" value="DEADc_DDX31"/>
    <property type="match status" value="1"/>
</dbReference>
<dbReference type="SUPFAM" id="SSF52540">
    <property type="entry name" value="P-loop containing nucleoside triphosphate hydrolases"/>
    <property type="match status" value="1"/>
</dbReference>
<dbReference type="InterPro" id="IPR025313">
    <property type="entry name" value="SPB4-like_CTE"/>
</dbReference>
<evidence type="ECO:0000313" key="10">
    <source>
        <dbReference type="EMBL" id="KAH0564385.1"/>
    </source>
</evidence>
<dbReference type="Pfam" id="PF00270">
    <property type="entry name" value="DEAD"/>
    <property type="match status" value="1"/>
</dbReference>
<evidence type="ECO:0000256" key="7">
    <source>
        <dbReference type="SAM" id="MobiDB-lite"/>
    </source>
</evidence>
<keyword evidence="11" id="KW-1185">Reference proteome</keyword>
<feature type="compositionally biased region" description="Basic and acidic residues" evidence="7">
    <location>
        <begin position="164"/>
        <end position="206"/>
    </location>
</feature>
<dbReference type="GO" id="GO:0016787">
    <property type="term" value="F:hydrolase activity"/>
    <property type="evidence" value="ECO:0007669"/>
    <property type="project" value="UniProtKB-KW"/>
</dbReference>
<dbReference type="Pfam" id="PF00271">
    <property type="entry name" value="Helicase_C"/>
    <property type="match status" value="1"/>
</dbReference>
<evidence type="ECO:0000256" key="4">
    <source>
        <dbReference type="ARBA" id="ARBA00022840"/>
    </source>
</evidence>
<dbReference type="InterPro" id="IPR011545">
    <property type="entry name" value="DEAD/DEAH_box_helicase_dom"/>
</dbReference>
<evidence type="ECO:0000256" key="5">
    <source>
        <dbReference type="ARBA" id="ARBA00022884"/>
    </source>
</evidence>
<dbReference type="InterPro" id="IPR001650">
    <property type="entry name" value="Helicase_C-like"/>
</dbReference>
<comment type="caution">
    <text evidence="10">The sequence shown here is derived from an EMBL/GenBank/DDBJ whole genome shotgun (WGS) entry which is preliminary data.</text>
</comment>
<comment type="domain">
    <text evidence="6">The Q motif is unique to and characteristic of the DEAD box family of RNA helicases and controls ATP binding and hydrolysis.</text>
</comment>
<feature type="region of interest" description="Disordered" evidence="7">
    <location>
        <begin position="160"/>
        <end position="206"/>
    </location>
</feature>
<evidence type="ECO:0000313" key="11">
    <source>
        <dbReference type="Proteomes" id="UP000826195"/>
    </source>
</evidence>